<organism evidence="3 4">
    <name type="scientific">Oesophagostomum dentatum</name>
    <name type="common">Nodular worm</name>
    <dbReference type="NCBI Taxonomy" id="61180"/>
    <lineage>
        <taxon>Eukaryota</taxon>
        <taxon>Metazoa</taxon>
        <taxon>Ecdysozoa</taxon>
        <taxon>Nematoda</taxon>
        <taxon>Chromadorea</taxon>
        <taxon>Rhabditida</taxon>
        <taxon>Rhabditina</taxon>
        <taxon>Rhabditomorpha</taxon>
        <taxon>Strongyloidea</taxon>
        <taxon>Strongylidae</taxon>
        <taxon>Oesophagostomum</taxon>
    </lineage>
</organism>
<protein>
    <submittedName>
        <fullName evidence="3">Aldehyde oxidase and xanthine dehydrogenase, molybdopterin binding domain protein</fullName>
    </submittedName>
</protein>
<dbReference type="AlphaFoldDB" id="A0A0B1TN99"/>
<feature type="domain" description="Aldehyde oxidase/xanthine dehydrogenase second molybdopterin binding" evidence="2">
    <location>
        <begin position="246"/>
        <end position="421"/>
    </location>
</feature>
<name>A0A0B1TN99_OESDE</name>
<dbReference type="InterPro" id="IPR046867">
    <property type="entry name" value="AldOxase/xan_DH_MoCoBD2"/>
</dbReference>
<dbReference type="InterPro" id="IPR008274">
    <property type="entry name" value="AldOxase/xan_DH_MoCoBD1"/>
</dbReference>
<proteinExistence type="predicted"/>
<dbReference type="EMBL" id="KN549436">
    <property type="protein sequence ID" value="KHJ97561.1"/>
    <property type="molecule type" value="Genomic_DNA"/>
</dbReference>
<accession>A0A0B1TN99</accession>
<evidence type="ECO:0000313" key="3">
    <source>
        <dbReference type="EMBL" id="KHJ97561.1"/>
    </source>
</evidence>
<feature type="domain" description="Aldehyde oxidase/xanthine dehydrogenase first molybdopterin binding" evidence="1">
    <location>
        <begin position="2"/>
        <end position="176"/>
    </location>
</feature>
<dbReference type="GO" id="GO:0016491">
    <property type="term" value="F:oxidoreductase activity"/>
    <property type="evidence" value="ECO:0007669"/>
    <property type="project" value="InterPro"/>
</dbReference>
<dbReference type="Pfam" id="PF02738">
    <property type="entry name" value="MoCoBD_1"/>
    <property type="match status" value="1"/>
</dbReference>
<keyword evidence="4" id="KW-1185">Reference proteome</keyword>
<evidence type="ECO:0000259" key="2">
    <source>
        <dbReference type="Pfam" id="PF20256"/>
    </source>
</evidence>
<dbReference type="InterPro" id="IPR037165">
    <property type="entry name" value="AldOxase/xan_DH_Mopterin-bd_sf"/>
</dbReference>
<dbReference type="SUPFAM" id="SSF56003">
    <property type="entry name" value="Molybdenum cofactor-binding domain"/>
    <property type="match status" value="1"/>
</dbReference>
<evidence type="ECO:0000259" key="1">
    <source>
        <dbReference type="Pfam" id="PF02738"/>
    </source>
</evidence>
<gene>
    <name evidence="3" type="ORF">OESDEN_02463</name>
</gene>
<dbReference type="PANTHER" id="PTHR11908">
    <property type="entry name" value="XANTHINE DEHYDROGENASE"/>
    <property type="match status" value="1"/>
</dbReference>
<evidence type="ECO:0000313" key="4">
    <source>
        <dbReference type="Proteomes" id="UP000053660"/>
    </source>
</evidence>
<dbReference type="Proteomes" id="UP000053660">
    <property type="component" value="Unassembled WGS sequence"/>
</dbReference>
<dbReference type="GO" id="GO:0005506">
    <property type="term" value="F:iron ion binding"/>
    <property type="evidence" value="ECO:0007669"/>
    <property type="project" value="InterPro"/>
</dbReference>
<dbReference type="PANTHER" id="PTHR11908:SF139">
    <property type="entry name" value="XANTHINE DEHYDROGENASE-RELATED"/>
    <property type="match status" value="1"/>
</dbReference>
<dbReference type="Pfam" id="PF20256">
    <property type="entry name" value="MoCoBD_2"/>
    <property type="match status" value="1"/>
</dbReference>
<dbReference type="Gene3D" id="3.30.365.10">
    <property type="entry name" value="Aldehyde oxidase/xanthine dehydrogenase, molybdopterin binding domain"/>
    <property type="match status" value="5"/>
</dbReference>
<reference evidence="3 4" key="1">
    <citation type="submission" date="2014-03" db="EMBL/GenBank/DDBJ databases">
        <title>Draft genome of the hookworm Oesophagostomum dentatum.</title>
        <authorList>
            <person name="Mitreva M."/>
        </authorList>
    </citation>
    <scope>NUCLEOTIDE SEQUENCE [LARGE SCALE GENOMIC DNA]</scope>
    <source>
        <strain evidence="3 4">OD-Hann</strain>
    </source>
</reference>
<dbReference type="InterPro" id="IPR016208">
    <property type="entry name" value="Ald_Oxase/xanthine_DH-like"/>
</dbReference>
<sequence length="425" mass="46630">MVQLHTSAVLGIPAHKVIVRIKRVGGAFGGKCTQSLPIASSAVIAANALKRPVSVVLSRREDMLITGKRHPAMVKYRVGVDPNGLLQSAYLKVYIDGGCARDCSGLVTFLSASSADTCLNIPVLRTEGYTLKTNTTSHTAFRGFGVPQAYYAMDCILEHVGHTVGKPVEQVRQMNFNLAGGKALLGYKILNDNLLDCWNECLKLSGFYKQRDEINEFNKNSKYVKRGIALGTTRMGLTHAGPCEQLPINMITIIESGTDKTCNAPETGGSQNADIHGKAIQACCEKLLQGLRPVLKEEPDWKKAVMKAFQMRIPLQASEHIRIDREKYGIEEEAPTYHTTGAVCVLSETDCRTGEHKLLSVDLVMDVGHSLNPAIDIGQIEGAFMQGYGLMTCEELTYDDDGKLVQDSLYKYKLPTAAMTPRRYI</sequence>
<dbReference type="OrthoDB" id="8300278at2759"/>